<organism evidence="1 2">
    <name type="scientific">Babesia divergens</name>
    <dbReference type="NCBI Taxonomy" id="32595"/>
    <lineage>
        <taxon>Eukaryota</taxon>
        <taxon>Sar</taxon>
        <taxon>Alveolata</taxon>
        <taxon>Apicomplexa</taxon>
        <taxon>Aconoidasida</taxon>
        <taxon>Piroplasmida</taxon>
        <taxon>Babesiidae</taxon>
        <taxon>Babesia</taxon>
    </lineage>
</organism>
<gene>
    <name evidence="1" type="ORF">X943_001888</name>
</gene>
<dbReference type="AlphaFoldDB" id="A0AAD9GJE6"/>
<dbReference type="Proteomes" id="UP001195914">
    <property type="component" value="Unassembled WGS sequence"/>
</dbReference>
<evidence type="ECO:0008006" key="3">
    <source>
        <dbReference type="Google" id="ProtNLM"/>
    </source>
</evidence>
<keyword evidence="2" id="KW-1185">Reference proteome</keyword>
<comment type="caution">
    <text evidence="1">The sequence shown here is derived from an EMBL/GenBank/DDBJ whole genome shotgun (WGS) entry which is preliminary data.</text>
</comment>
<protein>
    <recommendedName>
        <fullName evidence="3">MORN repeat-containing protein</fullName>
    </recommendedName>
</protein>
<evidence type="ECO:0000313" key="2">
    <source>
        <dbReference type="Proteomes" id="UP001195914"/>
    </source>
</evidence>
<reference evidence="1" key="1">
    <citation type="journal article" date="2014" name="Nucleic Acids Res.">
        <title>The evolutionary dynamics of variant antigen genes in Babesia reveal a history of genomic innovation underlying host-parasite interaction.</title>
        <authorList>
            <person name="Jackson A.P."/>
            <person name="Otto T.D."/>
            <person name="Darby A."/>
            <person name="Ramaprasad A."/>
            <person name="Xia D."/>
            <person name="Echaide I.E."/>
            <person name="Farber M."/>
            <person name="Gahlot S."/>
            <person name="Gamble J."/>
            <person name="Gupta D."/>
            <person name="Gupta Y."/>
            <person name="Jackson L."/>
            <person name="Malandrin L."/>
            <person name="Malas T.B."/>
            <person name="Moussa E."/>
            <person name="Nair M."/>
            <person name="Reid A.J."/>
            <person name="Sanders M."/>
            <person name="Sharma J."/>
            <person name="Tracey A."/>
            <person name="Quail M.A."/>
            <person name="Weir W."/>
            <person name="Wastling J.M."/>
            <person name="Hall N."/>
            <person name="Willadsen P."/>
            <person name="Lingelbach K."/>
            <person name="Shiels B."/>
            <person name="Tait A."/>
            <person name="Berriman M."/>
            <person name="Allred D.R."/>
            <person name="Pain A."/>
        </authorList>
    </citation>
    <scope>NUCLEOTIDE SEQUENCE</scope>
    <source>
        <strain evidence="1">1802A</strain>
    </source>
</reference>
<proteinExistence type="predicted"/>
<name>A0AAD9GJE6_BABDI</name>
<reference evidence="1" key="2">
    <citation type="submission" date="2021-05" db="EMBL/GenBank/DDBJ databases">
        <authorList>
            <person name="Pain A."/>
        </authorList>
    </citation>
    <scope>NUCLEOTIDE SEQUENCE</scope>
    <source>
        <strain evidence="1">1802A</strain>
    </source>
</reference>
<dbReference type="SUPFAM" id="SSF82185">
    <property type="entry name" value="Histone H3 K4-specific methyltransferase SET7/9 N-terminal domain"/>
    <property type="match status" value="1"/>
</dbReference>
<accession>A0AAD9GJE6</accession>
<evidence type="ECO:0000313" key="1">
    <source>
        <dbReference type="EMBL" id="KAK1939644.1"/>
    </source>
</evidence>
<sequence length="264" mass="28930">MGQTNSVSPRSFQEDYYMFFDQPRASTTSKATVCRSVISSRRYGGDFVAKDESSKGSSDSRLVHRGDSGDLFNVSTHHEQLHADESLSSAYSVSLYDEGGHSVLCDDDCLSDQECTLRAYQSPTGRVISGYWNGHEFVSGRITWNDGREYNGALKGSVPDGFGSYRTSGGKEYTGYWRSGLQHGIGSYVTDKDGCRLQRRGIWENGQLVRWLDDDIEVKDEVTKRTLLDDIMATPTATPVLSPSSIAASLPSVGTSPCAHMGGM</sequence>
<dbReference type="Gene3D" id="2.20.110.10">
    <property type="entry name" value="Histone H3 K4-specific methyltransferase SET7/9 N-terminal domain"/>
    <property type="match status" value="1"/>
</dbReference>
<dbReference type="EMBL" id="JAHBMH010000007">
    <property type="protein sequence ID" value="KAK1939644.1"/>
    <property type="molecule type" value="Genomic_DNA"/>
</dbReference>